<feature type="domain" description="Glycoside hydrolase family 3 N-terminal" evidence="4">
    <location>
        <begin position="11"/>
        <end position="337"/>
    </location>
</feature>
<evidence type="ECO:0000259" key="4">
    <source>
        <dbReference type="Pfam" id="PF00933"/>
    </source>
</evidence>
<dbReference type="Proteomes" id="UP000635565">
    <property type="component" value="Unassembled WGS sequence"/>
</dbReference>
<dbReference type="InterPro" id="IPR001764">
    <property type="entry name" value="Glyco_hydro_3_N"/>
</dbReference>
<evidence type="ECO:0000256" key="2">
    <source>
        <dbReference type="ARBA" id="ARBA00022801"/>
    </source>
</evidence>
<dbReference type="EMBL" id="BNJJ01000027">
    <property type="protein sequence ID" value="GHO88800.1"/>
    <property type="molecule type" value="Genomic_DNA"/>
</dbReference>
<dbReference type="InterPro" id="IPR017853">
    <property type="entry name" value="GH"/>
</dbReference>
<dbReference type="PANTHER" id="PTHR30480:SF16">
    <property type="entry name" value="GLYCOSIDE HYDROLASE FAMILY 3 DOMAIN PROTEIN"/>
    <property type="match status" value="1"/>
</dbReference>
<proteinExistence type="inferred from homology"/>
<comment type="similarity">
    <text evidence="1">Belongs to the glycosyl hydrolase 3 family.</text>
</comment>
<sequence>MQQYLTDGLSLEEQIGQLFVVGLPGLTVTPEIVELIQRYHVGGIVLFKRNLQDIQQIQALTQSLQQIAREAGHRYPLLISIDQENGMVRRFGDSTTVFPGNMTLGAINSTALTREVAQATGREMKALGINMNLAPVADVNNNPANPVIGTRSFGENPQRVARLVAAMIQGYRDIGVITSLKHFPGHGDTAVDSHLALPSLPYTLDRLESLELIPFYEGIKAGADSIMIGHLYLPALMPANGMLPATVSPAIVRELLRHKLGYQGLIITDCLEMNAVAETIGVERGAVMALQAGNDLALISHQYTRQKGAIETTKQALEAGEMTPQAIQESCERVLQLKARMLSWNTLPTTEQLSTIGQPDHLELRDRAYALSTTVVRDTPQLLPLTLSPDQRLLVTILQPSSYTFAADKTQATESFVTELHQRHANIESLTITTQNAVESMQGIDQRVSDFAMIIVVTVNANLDHYQGKFVQHMLQYGKPTIGLAVYNPYDLLAMPQLGTYLATYECTPPALRAAAGVLFGEITAQGQLPVSIPGMYTLTP</sequence>
<evidence type="ECO:0000256" key="1">
    <source>
        <dbReference type="ARBA" id="ARBA00005336"/>
    </source>
</evidence>
<dbReference type="InterPro" id="IPR050226">
    <property type="entry name" value="NagZ_Beta-hexosaminidase"/>
</dbReference>
<name>A0ABQ3VSL8_9CHLR</name>
<accession>A0ABQ3VSL8</accession>
<evidence type="ECO:0000256" key="3">
    <source>
        <dbReference type="ARBA" id="ARBA00023295"/>
    </source>
</evidence>
<protein>
    <submittedName>
        <fullName evidence="5">Beta-glucosidase</fullName>
    </submittedName>
</protein>
<keyword evidence="3" id="KW-0326">Glycosidase</keyword>
<dbReference type="InterPro" id="IPR036962">
    <property type="entry name" value="Glyco_hydro_3_N_sf"/>
</dbReference>
<organism evidence="5 6">
    <name type="scientific">Dictyobacter formicarum</name>
    <dbReference type="NCBI Taxonomy" id="2778368"/>
    <lineage>
        <taxon>Bacteria</taxon>
        <taxon>Bacillati</taxon>
        <taxon>Chloroflexota</taxon>
        <taxon>Ktedonobacteria</taxon>
        <taxon>Ktedonobacterales</taxon>
        <taxon>Dictyobacteraceae</taxon>
        <taxon>Dictyobacter</taxon>
    </lineage>
</organism>
<dbReference type="Pfam" id="PF00933">
    <property type="entry name" value="Glyco_hydro_3"/>
    <property type="match status" value="1"/>
</dbReference>
<dbReference type="InterPro" id="IPR036881">
    <property type="entry name" value="Glyco_hydro_3_C_sf"/>
</dbReference>
<evidence type="ECO:0000313" key="5">
    <source>
        <dbReference type="EMBL" id="GHO88800.1"/>
    </source>
</evidence>
<dbReference type="NCBIfam" id="NF003740">
    <property type="entry name" value="PRK05337.1"/>
    <property type="match status" value="1"/>
</dbReference>
<dbReference type="Gene3D" id="3.40.50.1700">
    <property type="entry name" value="Glycoside hydrolase family 3 C-terminal domain"/>
    <property type="match status" value="1"/>
</dbReference>
<comment type="caution">
    <text evidence="5">The sequence shown here is derived from an EMBL/GenBank/DDBJ whole genome shotgun (WGS) entry which is preliminary data.</text>
</comment>
<gene>
    <name evidence="5" type="ORF">KSZ_68060</name>
</gene>
<dbReference type="PANTHER" id="PTHR30480">
    <property type="entry name" value="BETA-HEXOSAMINIDASE-RELATED"/>
    <property type="match status" value="1"/>
</dbReference>
<dbReference type="Gene3D" id="3.20.20.300">
    <property type="entry name" value="Glycoside hydrolase, family 3, N-terminal domain"/>
    <property type="match status" value="1"/>
</dbReference>
<keyword evidence="2" id="KW-0378">Hydrolase</keyword>
<dbReference type="RefSeq" id="WP_201366342.1">
    <property type="nucleotide sequence ID" value="NZ_BNJJ01000027.1"/>
</dbReference>
<keyword evidence="6" id="KW-1185">Reference proteome</keyword>
<reference evidence="5 6" key="1">
    <citation type="journal article" date="2021" name="Int. J. Syst. Evol. Microbiol.">
        <title>Reticulibacter mediterranei gen. nov., sp. nov., within the new family Reticulibacteraceae fam. nov., and Ktedonospora formicarum gen. nov., sp. nov., Ktedonobacter robiniae sp. nov., Dictyobacter formicarum sp. nov. and Dictyobacter arantiisoli sp. nov., belonging to the class Ktedonobacteria.</title>
        <authorList>
            <person name="Yabe S."/>
            <person name="Zheng Y."/>
            <person name="Wang C.M."/>
            <person name="Sakai Y."/>
            <person name="Abe K."/>
            <person name="Yokota A."/>
            <person name="Donadio S."/>
            <person name="Cavaletti L."/>
            <person name="Monciardini P."/>
        </authorList>
    </citation>
    <scope>NUCLEOTIDE SEQUENCE [LARGE SCALE GENOMIC DNA]</scope>
    <source>
        <strain evidence="5 6">SOSP1-9</strain>
    </source>
</reference>
<dbReference type="SUPFAM" id="SSF51445">
    <property type="entry name" value="(Trans)glycosidases"/>
    <property type="match status" value="1"/>
</dbReference>
<evidence type="ECO:0000313" key="6">
    <source>
        <dbReference type="Proteomes" id="UP000635565"/>
    </source>
</evidence>